<accession>A0A921NLR1</accession>
<sequence>MVVSITSVKTAGDEEIPSGGSTPRRTLTFTGRVSVSGLVDIKDGPQGQVLESAQATAGTPFEVTVNNLDAKKYEFVAVNRDTQDSSEPWVITVT</sequence>
<reference evidence="2" key="1">
    <citation type="journal article" date="2021" name="PeerJ">
        <title>Extensive microbial diversity within the chicken gut microbiome revealed by metagenomics and culture.</title>
        <authorList>
            <person name="Gilroy R."/>
            <person name="Ravi A."/>
            <person name="Getino M."/>
            <person name="Pursley I."/>
            <person name="Horton D.L."/>
            <person name="Alikhan N.F."/>
            <person name="Baker D."/>
            <person name="Gharbi K."/>
            <person name="Hall N."/>
            <person name="Watson M."/>
            <person name="Adriaenssens E.M."/>
            <person name="Foster-Nyarko E."/>
            <person name="Jarju S."/>
            <person name="Secka A."/>
            <person name="Antonio M."/>
            <person name="Oren A."/>
            <person name="Chaudhuri R.R."/>
            <person name="La Ragione R."/>
            <person name="Hildebrand F."/>
            <person name="Pallen M.J."/>
        </authorList>
    </citation>
    <scope>NUCLEOTIDE SEQUENCE</scope>
    <source>
        <strain evidence="2">ChiSjej2B20-17149</strain>
    </source>
</reference>
<name>A0A921NLR1_9PSED</name>
<dbReference type="RefSeq" id="WP_278918026.1">
    <property type="nucleotide sequence ID" value="NZ_DYTS01000365.1"/>
</dbReference>
<dbReference type="Proteomes" id="UP000752172">
    <property type="component" value="Unassembled WGS sequence"/>
</dbReference>
<protein>
    <submittedName>
        <fullName evidence="2">Uncharacterized protein</fullName>
    </submittedName>
</protein>
<reference evidence="2" key="2">
    <citation type="submission" date="2021-09" db="EMBL/GenBank/DDBJ databases">
        <authorList>
            <person name="Gilroy R."/>
        </authorList>
    </citation>
    <scope>NUCLEOTIDE SEQUENCE</scope>
    <source>
        <strain evidence="2">ChiSjej2B20-17149</strain>
    </source>
</reference>
<evidence type="ECO:0000313" key="3">
    <source>
        <dbReference type="Proteomes" id="UP000752172"/>
    </source>
</evidence>
<proteinExistence type="predicted"/>
<dbReference type="AlphaFoldDB" id="A0A921NLR1"/>
<evidence type="ECO:0000256" key="1">
    <source>
        <dbReference type="SAM" id="MobiDB-lite"/>
    </source>
</evidence>
<dbReference type="EMBL" id="DYTS01000365">
    <property type="protein sequence ID" value="HJH21079.1"/>
    <property type="molecule type" value="Genomic_DNA"/>
</dbReference>
<feature type="region of interest" description="Disordered" evidence="1">
    <location>
        <begin position="1"/>
        <end position="27"/>
    </location>
</feature>
<gene>
    <name evidence="2" type="ORF">K8W20_20505</name>
</gene>
<organism evidence="2 3">
    <name type="scientific">Pseudomonas lactis</name>
    <dbReference type="NCBI Taxonomy" id="1615674"/>
    <lineage>
        <taxon>Bacteria</taxon>
        <taxon>Pseudomonadati</taxon>
        <taxon>Pseudomonadota</taxon>
        <taxon>Gammaproteobacteria</taxon>
        <taxon>Pseudomonadales</taxon>
        <taxon>Pseudomonadaceae</taxon>
        <taxon>Pseudomonas</taxon>
    </lineage>
</organism>
<evidence type="ECO:0000313" key="2">
    <source>
        <dbReference type="EMBL" id="HJH21079.1"/>
    </source>
</evidence>
<comment type="caution">
    <text evidence="2">The sequence shown here is derived from an EMBL/GenBank/DDBJ whole genome shotgun (WGS) entry which is preliminary data.</text>
</comment>